<evidence type="ECO:0000313" key="3">
    <source>
        <dbReference type="Proteomes" id="UP000186004"/>
    </source>
</evidence>
<dbReference type="Proteomes" id="UP000186004">
    <property type="component" value="Unassembled WGS sequence"/>
</dbReference>
<organism evidence="2 3">
    <name type="scientific">Micromonospora avicenniae</name>
    <dbReference type="NCBI Taxonomy" id="1198245"/>
    <lineage>
        <taxon>Bacteria</taxon>
        <taxon>Bacillati</taxon>
        <taxon>Actinomycetota</taxon>
        <taxon>Actinomycetes</taxon>
        <taxon>Micromonosporales</taxon>
        <taxon>Micromonosporaceae</taxon>
        <taxon>Micromonospora</taxon>
    </lineage>
</organism>
<accession>A0A1N6U9W8</accession>
<evidence type="ECO:0000313" key="2">
    <source>
        <dbReference type="EMBL" id="SIQ62458.1"/>
    </source>
</evidence>
<feature type="compositionally biased region" description="Gly residues" evidence="1">
    <location>
        <begin position="218"/>
        <end position="249"/>
    </location>
</feature>
<dbReference type="RefSeq" id="WP_076468835.1">
    <property type="nucleotide sequence ID" value="NZ_FTNF01000003.1"/>
</dbReference>
<gene>
    <name evidence="2" type="ORF">SAMN05444858_103284</name>
</gene>
<name>A0A1N6U9W8_9ACTN</name>
<sequence length="314" mass="33060">MSSGSERGQVGQDPKRPDQDQQSRAAGGQPESGPERHVRERRWPAEVERGPGRHGEPDVLLDVPELRVGELRLAVDGLDADLSLRARLANLLVLDAGVRVRLDAVELDINDVRAEVLLKVRLERLVQILDRALDTLDQNPQLIESIKNSAYAALDDAGRAAQQVTGRAEHLDRVVDRLGRDIGSISARAEWTGEGTVAKEVSEPSQAERPGKPRGQQPGEGGRQPQGRPAGGEARGQQPGGGEPGGEPGAGKAARGPEGGRGGPGEGQADGAGRPVPGPGDLAEQAGEALRQVGRSVWDAIRAGMAQHGPESKS</sequence>
<dbReference type="EMBL" id="FTNF01000003">
    <property type="protein sequence ID" value="SIQ62458.1"/>
    <property type="molecule type" value="Genomic_DNA"/>
</dbReference>
<feature type="region of interest" description="Disordered" evidence="1">
    <location>
        <begin position="1"/>
        <end position="56"/>
    </location>
</feature>
<keyword evidence="3" id="KW-1185">Reference proteome</keyword>
<feature type="compositionally biased region" description="Gly residues" evidence="1">
    <location>
        <begin position="257"/>
        <end position="270"/>
    </location>
</feature>
<feature type="region of interest" description="Disordered" evidence="1">
    <location>
        <begin position="193"/>
        <end position="291"/>
    </location>
</feature>
<feature type="compositionally biased region" description="Basic and acidic residues" evidence="1">
    <location>
        <begin position="33"/>
        <end position="56"/>
    </location>
</feature>
<protein>
    <submittedName>
        <fullName evidence="2">Uncharacterized protein</fullName>
    </submittedName>
</protein>
<reference evidence="2 3" key="1">
    <citation type="submission" date="2017-01" db="EMBL/GenBank/DDBJ databases">
        <authorList>
            <person name="Mah S.A."/>
            <person name="Swanson W.J."/>
            <person name="Moy G.W."/>
            <person name="Vacquier V.D."/>
        </authorList>
    </citation>
    <scope>NUCLEOTIDE SEQUENCE [LARGE SCALE GENOMIC DNA]</scope>
    <source>
        <strain evidence="2 3">DSM 45758</strain>
    </source>
</reference>
<dbReference type="STRING" id="1198245.SAMN05444858_103284"/>
<proteinExistence type="predicted"/>
<dbReference type="OrthoDB" id="6021932at2"/>
<dbReference type="AlphaFoldDB" id="A0A1N6U9W8"/>
<evidence type="ECO:0000256" key="1">
    <source>
        <dbReference type="SAM" id="MobiDB-lite"/>
    </source>
</evidence>